<protein>
    <submittedName>
        <fullName evidence="1">Uncharacterized protein</fullName>
    </submittedName>
</protein>
<dbReference type="RefSeq" id="WP_092743887.1">
    <property type="nucleotide sequence ID" value="NZ_FNOV01000026.1"/>
</dbReference>
<dbReference type="EMBL" id="FNOV01000026">
    <property type="protein sequence ID" value="SDY98019.1"/>
    <property type="molecule type" value="Genomic_DNA"/>
</dbReference>
<dbReference type="STRING" id="651662.SAMN04488069_1268"/>
<dbReference type="AlphaFoldDB" id="A0A1H3PCA4"/>
<evidence type="ECO:0000313" key="2">
    <source>
        <dbReference type="Proteomes" id="UP000199249"/>
    </source>
</evidence>
<organism evidence="1 2">
    <name type="scientific">Hymenobacter psychrophilus</name>
    <dbReference type="NCBI Taxonomy" id="651662"/>
    <lineage>
        <taxon>Bacteria</taxon>
        <taxon>Pseudomonadati</taxon>
        <taxon>Bacteroidota</taxon>
        <taxon>Cytophagia</taxon>
        <taxon>Cytophagales</taxon>
        <taxon>Hymenobacteraceae</taxon>
        <taxon>Hymenobacter</taxon>
    </lineage>
</organism>
<gene>
    <name evidence="1" type="ORF">SAMN04488069_1268</name>
</gene>
<reference evidence="2" key="1">
    <citation type="submission" date="2016-10" db="EMBL/GenBank/DDBJ databases">
        <authorList>
            <person name="Varghese N."/>
            <person name="Submissions S."/>
        </authorList>
    </citation>
    <scope>NUCLEOTIDE SEQUENCE [LARGE SCALE GENOMIC DNA]</scope>
    <source>
        <strain evidence="2">CGMCC 1.8975</strain>
    </source>
</reference>
<dbReference type="Proteomes" id="UP000199249">
    <property type="component" value="Unassembled WGS sequence"/>
</dbReference>
<proteinExistence type="predicted"/>
<name>A0A1H3PCA4_9BACT</name>
<accession>A0A1H3PCA4</accession>
<sequence length="67" mass="7307">MIPYIHLTLRAQQAPFHSIVVSTQGEIVGSGPKIGSTVKMTINDEATEWVIEDVVASLAELLTRSTR</sequence>
<keyword evidence="2" id="KW-1185">Reference proteome</keyword>
<evidence type="ECO:0000313" key="1">
    <source>
        <dbReference type="EMBL" id="SDY98019.1"/>
    </source>
</evidence>